<dbReference type="CDD" id="cd00833">
    <property type="entry name" value="PKS"/>
    <property type="match status" value="1"/>
</dbReference>
<protein>
    <submittedName>
        <fullName evidence="9">Modular polyketide synthase</fullName>
    </submittedName>
</protein>
<dbReference type="EMBL" id="MEIA01000012">
    <property type="protein sequence ID" value="OJF15770.1"/>
    <property type="molecule type" value="Genomic_DNA"/>
</dbReference>
<keyword evidence="1" id="KW-0596">Phosphopantetheine</keyword>
<evidence type="ECO:0000259" key="7">
    <source>
        <dbReference type="PROSITE" id="PS50075"/>
    </source>
</evidence>
<proteinExistence type="predicted"/>
<dbReference type="Pfam" id="PF22621">
    <property type="entry name" value="CurL-like_PKS_C"/>
    <property type="match status" value="1"/>
</dbReference>
<evidence type="ECO:0000256" key="1">
    <source>
        <dbReference type="ARBA" id="ARBA00022450"/>
    </source>
</evidence>
<dbReference type="SMART" id="SM00827">
    <property type="entry name" value="PKS_AT"/>
    <property type="match status" value="1"/>
</dbReference>
<feature type="domain" description="Carrier" evidence="7">
    <location>
        <begin position="902"/>
        <end position="977"/>
    </location>
</feature>
<dbReference type="InterPro" id="IPR050091">
    <property type="entry name" value="PKS_NRPS_Biosynth_Enz"/>
</dbReference>
<reference evidence="9 10" key="1">
    <citation type="submission" date="2016-09" db="EMBL/GenBank/DDBJ databases">
        <title>Couchioplanes caeruleus draft genome sequence.</title>
        <authorList>
            <person name="Sheehan J."/>
            <person name="Caffrey P."/>
        </authorList>
    </citation>
    <scope>NUCLEOTIDE SEQUENCE [LARGE SCALE GENOMIC DNA]</scope>
    <source>
        <strain evidence="9 10">DSM 43634</strain>
    </source>
</reference>
<dbReference type="Gene3D" id="3.30.70.3290">
    <property type="match status" value="1"/>
</dbReference>
<dbReference type="InterPro" id="IPR020841">
    <property type="entry name" value="PKS_Beta-ketoAc_synthase_dom"/>
</dbReference>
<comment type="caution">
    <text evidence="9">The sequence shown here is derived from an EMBL/GenBank/DDBJ whole genome shotgun (WGS) entry which is preliminary data.</text>
</comment>
<dbReference type="InterPro" id="IPR009081">
    <property type="entry name" value="PP-bd_ACP"/>
</dbReference>
<dbReference type="InterPro" id="IPR014030">
    <property type="entry name" value="Ketoacyl_synth_N"/>
</dbReference>
<dbReference type="GO" id="GO:0004312">
    <property type="term" value="F:fatty acid synthase activity"/>
    <property type="evidence" value="ECO:0007669"/>
    <property type="project" value="TreeGrafter"/>
</dbReference>
<dbReference type="InterPro" id="IPR006162">
    <property type="entry name" value="Ppantetheine_attach_site"/>
</dbReference>
<keyword evidence="2" id="KW-0597">Phosphoprotein</keyword>
<evidence type="ECO:0000256" key="2">
    <source>
        <dbReference type="ARBA" id="ARBA00022553"/>
    </source>
</evidence>
<dbReference type="InterPro" id="IPR018201">
    <property type="entry name" value="Ketoacyl_synth_AS"/>
</dbReference>
<dbReference type="PROSITE" id="PS52004">
    <property type="entry name" value="KS3_2"/>
    <property type="match status" value="1"/>
</dbReference>
<dbReference type="InterPro" id="IPR001227">
    <property type="entry name" value="Ac_transferase_dom_sf"/>
</dbReference>
<accession>A0A1K0GEV3</accession>
<evidence type="ECO:0000313" key="10">
    <source>
        <dbReference type="Proteomes" id="UP000182486"/>
    </source>
</evidence>
<dbReference type="GO" id="GO:0005886">
    <property type="term" value="C:plasma membrane"/>
    <property type="evidence" value="ECO:0007669"/>
    <property type="project" value="TreeGrafter"/>
</dbReference>
<dbReference type="SUPFAM" id="SSF55048">
    <property type="entry name" value="Probable ACP-binding domain of malonyl-CoA ACP transacylase"/>
    <property type="match status" value="1"/>
</dbReference>
<dbReference type="GO" id="GO:0004315">
    <property type="term" value="F:3-oxoacyl-[acyl-carrier-protein] synthase activity"/>
    <property type="evidence" value="ECO:0007669"/>
    <property type="project" value="InterPro"/>
</dbReference>
<evidence type="ECO:0000256" key="3">
    <source>
        <dbReference type="ARBA" id="ARBA00022679"/>
    </source>
</evidence>
<dbReference type="InterPro" id="IPR020806">
    <property type="entry name" value="PKS_PP-bd"/>
</dbReference>
<dbReference type="Gene3D" id="3.40.47.10">
    <property type="match status" value="1"/>
</dbReference>
<dbReference type="PROSITE" id="PS00012">
    <property type="entry name" value="PHOSPHOPANTETHEINE"/>
    <property type="match status" value="1"/>
</dbReference>
<dbReference type="InterPro" id="IPR016035">
    <property type="entry name" value="Acyl_Trfase/lysoPLipase"/>
</dbReference>
<dbReference type="GO" id="GO:0005737">
    <property type="term" value="C:cytoplasm"/>
    <property type="evidence" value="ECO:0007669"/>
    <property type="project" value="TreeGrafter"/>
</dbReference>
<evidence type="ECO:0000259" key="8">
    <source>
        <dbReference type="PROSITE" id="PS52004"/>
    </source>
</evidence>
<dbReference type="Pfam" id="PF00550">
    <property type="entry name" value="PP-binding"/>
    <property type="match status" value="1"/>
</dbReference>
<dbReference type="PROSITE" id="PS00606">
    <property type="entry name" value="KS3_1"/>
    <property type="match status" value="1"/>
</dbReference>
<evidence type="ECO:0000256" key="4">
    <source>
        <dbReference type="ARBA" id="ARBA00022832"/>
    </source>
</evidence>
<dbReference type="Gene3D" id="3.40.366.10">
    <property type="entry name" value="Malonyl-Coenzyme A Acyl Carrier Protein, domain 2"/>
    <property type="match status" value="1"/>
</dbReference>
<keyword evidence="4" id="KW-0276">Fatty acid metabolism</keyword>
<dbReference type="InterPro" id="IPR016036">
    <property type="entry name" value="Malonyl_transacylase_ACP-bd"/>
</dbReference>
<dbReference type="RefSeq" id="WP_071803111.1">
    <property type="nucleotide sequence ID" value="NZ_MEIA01000012.1"/>
</dbReference>
<dbReference type="Pfam" id="PF00109">
    <property type="entry name" value="ketoacyl-synt"/>
    <property type="match status" value="1"/>
</dbReference>
<dbReference type="SMART" id="SM00823">
    <property type="entry name" value="PKS_PP"/>
    <property type="match status" value="1"/>
</dbReference>
<evidence type="ECO:0000313" key="9">
    <source>
        <dbReference type="EMBL" id="OJF15770.1"/>
    </source>
</evidence>
<dbReference type="GO" id="GO:0006633">
    <property type="term" value="P:fatty acid biosynthetic process"/>
    <property type="evidence" value="ECO:0007669"/>
    <property type="project" value="InterPro"/>
</dbReference>
<keyword evidence="5" id="KW-0443">Lipid metabolism</keyword>
<dbReference type="SUPFAM" id="SSF47336">
    <property type="entry name" value="ACP-like"/>
    <property type="match status" value="1"/>
</dbReference>
<sequence length="1015" mass="107346">MSDWSGLEIAVIGMAGRFAGAESIDDYWRLIRTGTDSIRRFSTEELTAAGVDETERRRPDHVPVGGAMDGAELFDASFFGYTPRDAAVLDPQQRVFLECAWHALEDAGYGGEPDDALVGVYAGASLSTYLLRHLLADEQLTAELSEHELVLSNDKDTLATRVAYHMDLRGPAVTVQTGCSTSLVAIHLAAQALVSRDCDIALAGGVSIRLPQTGGYRYQEGGILSPDGHCRAFDAEAQGTVGGNGVGVVVLKPLADALRDGDTVHAVIRGSAINNDGRGRIGFTAPGIDGQAAVVRAAHEVADVDPATIGYVEAHGTGTPLGDPIEVAALSQAFRAGAPDGTGWCALGSVKTVIGHLDAAAGVAGFVKAVLAVREGLLPPSPYFTAPNPELDLGSTPFHVPTEPRPWRQNDHPRRAGVSSFSMGGTNAHVVLEQPPAPVPAEPTRPHEVLLLSAQTEAALAEAADRLSRHLGAQPDIALGDVAYTLMAGRRPFPYRMAVVAADPAEAAQRLRAGAPAAAGVAQTDGRDVVFLFPGQGSQYPGMATGLYDHEPAFRRHLDECAELLRPHLDADLRDVLRDRDTGAGDRLAQTCWTQPALFAVEYALARLWLGWGITPRAMLGHSVGEYVAACLASTMDLPEALRLVTARGRLMQRMPAGAMLSVALSAEEAAALADALGGELALSVSNGPDLSVLSGPVADIERAEAELTRMGLAHRRLHTSHAFHSPMMDPILDEFADLVSTVRLRPPRIPFVSNVTGAPITADQATEPRYWARQLRQPVQFSEGVRALLGTPEQVLLEVGPGATLTGLARRHDLGASGHTAVNSLPRVTEQRADTAALAAAAGRLWTSGVTLNADALAPGRRRISLPGYPFARQRHWVDLPSAPPVATAADVAPVAAPATADAQETLVRITEIWQRLLGIPGVGPHDDFFELGGHSLLVTQIVARIHDELGVQLAPAAVFEMPTIALLAAEVDRIQAAAAVDLSELLAELEMVAPDELQAELDLLRGSEESRPS</sequence>
<dbReference type="InterPro" id="IPR016039">
    <property type="entry name" value="Thiolase-like"/>
</dbReference>
<dbReference type="Gene3D" id="3.40.50.1820">
    <property type="entry name" value="alpha/beta hydrolase"/>
    <property type="match status" value="1"/>
</dbReference>
<dbReference type="PANTHER" id="PTHR43775:SF37">
    <property type="entry name" value="SI:DKEY-61P9.11"/>
    <property type="match status" value="1"/>
</dbReference>
<evidence type="ECO:0000256" key="6">
    <source>
        <dbReference type="ARBA" id="ARBA00023268"/>
    </source>
</evidence>
<organism evidence="9 10">
    <name type="scientific">Couchioplanes caeruleus subsp. caeruleus</name>
    <dbReference type="NCBI Taxonomy" id="56427"/>
    <lineage>
        <taxon>Bacteria</taxon>
        <taxon>Bacillati</taxon>
        <taxon>Actinomycetota</taxon>
        <taxon>Actinomycetes</taxon>
        <taxon>Micromonosporales</taxon>
        <taxon>Micromonosporaceae</taxon>
        <taxon>Couchioplanes</taxon>
    </lineage>
</organism>
<evidence type="ECO:0000256" key="5">
    <source>
        <dbReference type="ARBA" id="ARBA00023098"/>
    </source>
</evidence>
<name>A0A1K0GEV3_9ACTN</name>
<dbReference type="InterPro" id="IPR014043">
    <property type="entry name" value="Acyl_transferase_dom"/>
</dbReference>
<gene>
    <name evidence="9" type="ORF">BG844_02665</name>
</gene>
<dbReference type="PANTHER" id="PTHR43775">
    <property type="entry name" value="FATTY ACID SYNTHASE"/>
    <property type="match status" value="1"/>
</dbReference>
<keyword evidence="6" id="KW-0511">Multifunctional enzyme</keyword>
<keyword evidence="10" id="KW-1185">Reference proteome</keyword>
<dbReference type="Pfam" id="PF00698">
    <property type="entry name" value="Acyl_transf_1"/>
    <property type="match status" value="1"/>
</dbReference>
<dbReference type="SUPFAM" id="SSF53901">
    <property type="entry name" value="Thiolase-like"/>
    <property type="match status" value="1"/>
</dbReference>
<dbReference type="PROSITE" id="PS50075">
    <property type="entry name" value="CARRIER"/>
    <property type="match status" value="1"/>
</dbReference>
<dbReference type="GO" id="GO:0071770">
    <property type="term" value="P:DIM/DIP cell wall layer assembly"/>
    <property type="evidence" value="ECO:0007669"/>
    <property type="project" value="TreeGrafter"/>
</dbReference>
<dbReference type="InterPro" id="IPR029058">
    <property type="entry name" value="AB_hydrolase_fold"/>
</dbReference>
<dbReference type="SUPFAM" id="SSF52151">
    <property type="entry name" value="FabD/lysophospholipase-like"/>
    <property type="match status" value="1"/>
</dbReference>
<dbReference type="SMART" id="SM00825">
    <property type="entry name" value="PKS_KS"/>
    <property type="match status" value="1"/>
</dbReference>
<dbReference type="Pfam" id="PF02801">
    <property type="entry name" value="Ketoacyl-synt_C"/>
    <property type="match status" value="1"/>
</dbReference>
<dbReference type="FunFam" id="3.40.47.10:FF:000042">
    <property type="entry name" value="Polyketide synthase Pks13"/>
    <property type="match status" value="1"/>
</dbReference>
<keyword evidence="3" id="KW-0808">Transferase</keyword>
<dbReference type="GO" id="GO:0031177">
    <property type="term" value="F:phosphopantetheine binding"/>
    <property type="evidence" value="ECO:0007669"/>
    <property type="project" value="InterPro"/>
</dbReference>
<dbReference type="Proteomes" id="UP000182486">
    <property type="component" value="Unassembled WGS sequence"/>
</dbReference>
<feature type="domain" description="Ketosynthase family 3 (KS3)" evidence="8">
    <location>
        <begin position="6"/>
        <end position="434"/>
    </location>
</feature>
<dbReference type="InterPro" id="IPR014031">
    <property type="entry name" value="Ketoacyl_synth_C"/>
</dbReference>
<dbReference type="AlphaFoldDB" id="A0A1K0GEV3"/>
<dbReference type="InterPro" id="IPR036736">
    <property type="entry name" value="ACP-like_sf"/>
</dbReference>